<reference evidence="2 3" key="1">
    <citation type="journal article" date="2019" name="Sci. Rep.">
        <title>Orb-weaving spider Araneus ventricosus genome elucidates the spidroin gene catalogue.</title>
        <authorList>
            <person name="Kono N."/>
            <person name="Nakamura H."/>
            <person name="Ohtoshi R."/>
            <person name="Moran D.A.P."/>
            <person name="Shinohara A."/>
            <person name="Yoshida Y."/>
            <person name="Fujiwara M."/>
            <person name="Mori M."/>
            <person name="Tomita M."/>
            <person name="Arakawa K."/>
        </authorList>
    </citation>
    <scope>NUCLEOTIDE SEQUENCE [LARGE SCALE GENOMIC DNA]</scope>
</reference>
<gene>
    <name evidence="2" type="ORF">AVEN_247039_1</name>
</gene>
<keyword evidence="3" id="KW-1185">Reference proteome</keyword>
<evidence type="ECO:0000313" key="2">
    <source>
        <dbReference type="EMBL" id="GBM88827.1"/>
    </source>
</evidence>
<feature type="non-terminal residue" evidence="2">
    <location>
        <position position="1"/>
    </location>
</feature>
<comment type="caution">
    <text evidence="2">The sequence shown here is derived from an EMBL/GenBank/DDBJ whole genome shotgun (WGS) entry which is preliminary data.</text>
</comment>
<dbReference type="Proteomes" id="UP000499080">
    <property type="component" value="Unassembled WGS sequence"/>
</dbReference>
<dbReference type="AlphaFoldDB" id="A0A4Y2JFN5"/>
<name>A0A4Y2JFN5_ARAVE</name>
<sequence length="133" mass="14825">LIDMGDKTRKKGEGNGATSVALNSSEIPNDLKKLIDNLDPEDFCGDARVKVRDLLTELDKFSTTSIETKLTYGKKLRNKITVEYLDALVNIIKDLCDEIRSRDANIFDLQSCLTDPHESQNLVSREGESSFAS</sequence>
<proteinExistence type="predicted"/>
<evidence type="ECO:0000256" key="1">
    <source>
        <dbReference type="SAM" id="MobiDB-lite"/>
    </source>
</evidence>
<feature type="compositionally biased region" description="Basic and acidic residues" evidence="1">
    <location>
        <begin position="1"/>
        <end position="13"/>
    </location>
</feature>
<accession>A0A4Y2JFN5</accession>
<organism evidence="2 3">
    <name type="scientific">Araneus ventricosus</name>
    <name type="common">Orbweaver spider</name>
    <name type="synonym">Epeira ventricosa</name>
    <dbReference type="NCBI Taxonomy" id="182803"/>
    <lineage>
        <taxon>Eukaryota</taxon>
        <taxon>Metazoa</taxon>
        <taxon>Ecdysozoa</taxon>
        <taxon>Arthropoda</taxon>
        <taxon>Chelicerata</taxon>
        <taxon>Arachnida</taxon>
        <taxon>Araneae</taxon>
        <taxon>Araneomorphae</taxon>
        <taxon>Entelegynae</taxon>
        <taxon>Araneoidea</taxon>
        <taxon>Araneidae</taxon>
        <taxon>Araneus</taxon>
    </lineage>
</organism>
<evidence type="ECO:0000313" key="3">
    <source>
        <dbReference type="Proteomes" id="UP000499080"/>
    </source>
</evidence>
<dbReference type="EMBL" id="BGPR01110353">
    <property type="protein sequence ID" value="GBM88827.1"/>
    <property type="molecule type" value="Genomic_DNA"/>
</dbReference>
<protein>
    <submittedName>
        <fullName evidence="2">Uncharacterized protein</fullName>
    </submittedName>
</protein>
<feature type="region of interest" description="Disordered" evidence="1">
    <location>
        <begin position="1"/>
        <end position="21"/>
    </location>
</feature>